<reference evidence="2 3" key="1">
    <citation type="submission" date="2017-08" db="EMBL/GenBank/DDBJ databases">
        <title>Draft genome sequence of filamentous cyanobacterium Calothrix elsteri CCALA 953.</title>
        <authorList>
            <person name="Gagunashvili A.N."/>
            <person name="Elster J."/>
            <person name="Andresson O.S."/>
        </authorList>
    </citation>
    <scope>NUCLEOTIDE SEQUENCE [LARGE SCALE GENOMIC DNA]</scope>
    <source>
        <strain evidence="2 3">CCALA 953</strain>
    </source>
</reference>
<dbReference type="InterPro" id="IPR051531">
    <property type="entry name" value="N-acetyltransferase"/>
</dbReference>
<dbReference type="GO" id="GO:0005737">
    <property type="term" value="C:cytoplasm"/>
    <property type="evidence" value="ECO:0007669"/>
    <property type="project" value="TreeGrafter"/>
</dbReference>
<keyword evidence="2" id="KW-0808">Transferase</keyword>
<sequence length="184" mass="21690">MLDKFPQLETKNLILREIKVSDTEAVFNFFSDQDVLKYYDAEPFTNIERARKLINNWNDRFLTRKGIRWGIAKKDENIIIGTCGYRFWGKPLFCAEIGYELTKAYWREGIMSEALAAIIEFAFENTELNRIEATVMLENIASMALLEKLGFIEEGVLREFGFWKDEFHNLKIFSLLKRDYKNSD</sequence>
<dbReference type="InterPro" id="IPR016181">
    <property type="entry name" value="Acyl_CoA_acyltransferase"/>
</dbReference>
<feature type="domain" description="N-acetyltransferase" evidence="1">
    <location>
        <begin position="13"/>
        <end position="176"/>
    </location>
</feature>
<dbReference type="Gene3D" id="3.40.630.30">
    <property type="match status" value="1"/>
</dbReference>
<evidence type="ECO:0000313" key="3">
    <source>
        <dbReference type="Proteomes" id="UP000218238"/>
    </source>
</evidence>
<dbReference type="EMBL" id="NTFS01000376">
    <property type="protein sequence ID" value="PAX51540.1"/>
    <property type="molecule type" value="Genomic_DNA"/>
</dbReference>
<dbReference type="GO" id="GO:0008999">
    <property type="term" value="F:protein-N-terminal-alanine acetyltransferase activity"/>
    <property type="evidence" value="ECO:0007669"/>
    <property type="project" value="TreeGrafter"/>
</dbReference>
<organism evidence="2 3">
    <name type="scientific">Brunnivagina elsteri CCALA 953</name>
    <dbReference type="NCBI Taxonomy" id="987040"/>
    <lineage>
        <taxon>Bacteria</taxon>
        <taxon>Bacillati</taxon>
        <taxon>Cyanobacteriota</taxon>
        <taxon>Cyanophyceae</taxon>
        <taxon>Nostocales</taxon>
        <taxon>Calotrichaceae</taxon>
        <taxon>Brunnivagina</taxon>
    </lineage>
</organism>
<keyword evidence="3" id="KW-1185">Reference proteome</keyword>
<dbReference type="AlphaFoldDB" id="A0A2A2TCR3"/>
<dbReference type="OrthoDB" id="9785602at2"/>
<accession>A0A2A2TCR3</accession>
<dbReference type="SUPFAM" id="SSF55729">
    <property type="entry name" value="Acyl-CoA N-acyltransferases (Nat)"/>
    <property type="match status" value="1"/>
</dbReference>
<dbReference type="InterPro" id="IPR000182">
    <property type="entry name" value="GNAT_dom"/>
</dbReference>
<gene>
    <name evidence="2" type="ORF">CK510_24270</name>
</gene>
<dbReference type="RefSeq" id="WP_095724117.1">
    <property type="nucleotide sequence ID" value="NZ_NTFS01000376.1"/>
</dbReference>
<evidence type="ECO:0000259" key="1">
    <source>
        <dbReference type="PROSITE" id="PS51186"/>
    </source>
</evidence>
<comment type="caution">
    <text evidence="2">The sequence shown here is derived from an EMBL/GenBank/DDBJ whole genome shotgun (WGS) entry which is preliminary data.</text>
</comment>
<evidence type="ECO:0000313" key="2">
    <source>
        <dbReference type="EMBL" id="PAX51540.1"/>
    </source>
</evidence>
<dbReference type="PANTHER" id="PTHR43792">
    <property type="entry name" value="GNAT FAMILY, PUTATIVE (AFU_ORTHOLOGUE AFUA_3G00765)-RELATED-RELATED"/>
    <property type="match status" value="1"/>
</dbReference>
<dbReference type="Pfam" id="PF13302">
    <property type="entry name" value="Acetyltransf_3"/>
    <property type="match status" value="1"/>
</dbReference>
<dbReference type="Proteomes" id="UP000218238">
    <property type="component" value="Unassembled WGS sequence"/>
</dbReference>
<name>A0A2A2TCR3_9CYAN</name>
<protein>
    <submittedName>
        <fullName evidence="2">GNAT family N-acetyltransferase</fullName>
    </submittedName>
</protein>
<dbReference type="PROSITE" id="PS51186">
    <property type="entry name" value="GNAT"/>
    <property type="match status" value="1"/>
</dbReference>
<dbReference type="PANTHER" id="PTHR43792:SF9">
    <property type="entry name" value="RIBOSOMAL-PROTEIN-ALANINE ACETYLTRANSFERASE"/>
    <property type="match status" value="1"/>
</dbReference>
<proteinExistence type="predicted"/>